<keyword evidence="1" id="KW-1133">Transmembrane helix</keyword>
<organism evidence="2">
    <name type="scientific">Brassica cretica</name>
    <name type="common">Mustard</name>
    <dbReference type="NCBI Taxonomy" id="69181"/>
    <lineage>
        <taxon>Eukaryota</taxon>
        <taxon>Viridiplantae</taxon>
        <taxon>Streptophyta</taxon>
        <taxon>Embryophyta</taxon>
        <taxon>Tracheophyta</taxon>
        <taxon>Spermatophyta</taxon>
        <taxon>Magnoliopsida</taxon>
        <taxon>eudicotyledons</taxon>
        <taxon>Gunneridae</taxon>
        <taxon>Pentapetalae</taxon>
        <taxon>rosids</taxon>
        <taxon>malvids</taxon>
        <taxon>Brassicales</taxon>
        <taxon>Brassicaceae</taxon>
        <taxon>Brassiceae</taxon>
        <taxon>Brassica</taxon>
    </lineage>
</organism>
<comment type="caution">
    <text evidence="2">The sequence shown here is derived from an EMBL/GenBank/DDBJ whole genome shotgun (WGS) entry which is preliminary data.</text>
</comment>
<dbReference type="EMBL" id="QGKY02000089">
    <property type="protein sequence ID" value="KAF2610567.1"/>
    <property type="molecule type" value="Genomic_DNA"/>
</dbReference>
<name>A0A8S9LWX1_BRACR</name>
<reference evidence="2" key="1">
    <citation type="submission" date="2019-12" db="EMBL/GenBank/DDBJ databases">
        <title>Genome sequencing and annotation of Brassica cretica.</title>
        <authorList>
            <person name="Studholme D.J."/>
            <person name="Sarris P.F."/>
        </authorList>
    </citation>
    <scope>NUCLEOTIDE SEQUENCE</scope>
    <source>
        <strain evidence="2">PFS-102/07</strain>
        <tissue evidence="2">Leaf</tissue>
    </source>
</reference>
<keyword evidence="1" id="KW-0472">Membrane</keyword>
<feature type="transmembrane region" description="Helical" evidence="1">
    <location>
        <begin position="41"/>
        <end position="66"/>
    </location>
</feature>
<sequence>MVEKSIFLSKDHYVLYSSFLLVILIILLLMQGSSVHRHGGIVVVILPIVWTTIDRFFLVIVDLFLICTVDRCCCMSFDRRRVLCLCMWQLNTLHRTWYCKLLRITLLLQCNPLLHLFSDLIEHSPNVLFCLSGLSEEHPQFVGKIGLLEWFLYWNPEDSLLETFHLLLISSFFRCLATFPFHFLKVLPIGALSTSIGSVASSECVMVVSGGLAEGLGCGRSALTGDVYLWHLHSVSSIDALERLSIGFVCSPSIDVRDLALIDTNAIR</sequence>
<gene>
    <name evidence="2" type="ORF">F2Q70_00011943</name>
</gene>
<protein>
    <submittedName>
        <fullName evidence="2">Uncharacterized protein</fullName>
    </submittedName>
</protein>
<evidence type="ECO:0000313" key="2">
    <source>
        <dbReference type="EMBL" id="KAF2610567.1"/>
    </source>
</evidence>
<accession>A0A8S9LWX1</accession>
<dbReference type="AlphaFoldDB" id="A0A8S9LWX1"/>
<evidence type="ECO:0000256" key="1">
    <source>
        <dbReference type="SAM" id="Phobius"/>
    </source>
</evidence>
<feature type="transmembrane region" description="Helical" evidence="1">
    <location>
        <begin position="12"/>
        <end position="29"/>
    </location>
</feature>
<proteinExistence type="predicted"/>
<keyword evidence="1" id="KW-0812">Transmembrane</keyword>